<dbReference type="RefSeq" id="WP_264851502.1">
    <property type="nucleotide sequence ID" value="NZ_BRXR01000001.1"/>
</dbReference>
<evidence type="ECO:0000256" key="7">
    <source>
        <dbReference type="ARBA" id="ARBA00023136"/>
    </source>
</evidence>
<dbReference type="NCBIfam" id="TIGR03426">
    <property type="entry name" value="shape_MreD"/>
    <property type="match status" value="1"/>
</dbReference>
<evidence type="ECO:0000256" key="6">
    <source>
        <dbReference type="ARBA" id="ARBA00022989"/>
    </source>
</evidence>
<keyword evidence="4 8" id="KW-0812">Transmembrane</keyword>
<evidence type="ECO:0000256" key="3">
    <source>
        <dbReference type="ARBA" id="ARBA00022475"/>
    </source>
</evidence>
<dbReference type="InterPro" id="IPR007227">
    <property type="entry name" value="Cell_shape_determining_MreD"/>
</dbReference>
<dbReference type="EMBL" id="BRXR01000001">
    <property type="protein sequence ID" value="GLC32193.1"/>
    <property type="molecule type" value="Genomic_DNA"/>
</dbReference>
<sequence length="166" mass="19574">MKRIFTIIFLSLIFFIIDNTIMPLFSIKGIFPSFLFLFAICFSIINGVWEGLWLGVFTGMLQDLYFFNGFGVNAFVNMLVCIIAAVIGNVIIKEKRLIPTAASFGLSLLKGVIVFAILYIAKQYTYFEHIFFDSLCNMVICFFFYKWLYRFCQKDYMQRKWKFYEK</sequence>
<accession>A0ABQ5NAE6</accession>
<proteinExistence type="inferred from homology"/>
<feature type="transmembrane region" description="Helical" evidence="8">
    <location>
        <begin position="74"/>
        <end position="92"/>
    </location>
</feature>
<feature type="transmembrane region" description="Helical" evidence="8">
    <location>
        <begin position="34"/>
        <end position="54"/>
    </location>
</feature>
<organism evidence="9 10">
    <name type="scientific">Clostridium omnivorum</name>
    <dbReference type="NCBI Taxonomy" id="1604902"/>
    <lineage>
        <taxon>Bacteria</taxon>
        <taxon>Bacillati</taxon>
        <taxon>Bacillota</taxon>
        <taxon>Clostridia</taxon>
        <taxon>Eubacteriales</taxon>
        <taxon>Clostridiaceae</taxon>
        <taxon>Clostridium</taxon>
    </lineage>
</organism>
<name>A0ABQ5NAE6_9CLOT</name>
<keyword evidence="7 8" id="KW-0472">Membrane</keyword>
<keyword evidence="10" id="KW-1185">Reference proteome</keyword>
<comment type="similarity">
    <text evidence="2">Belongs to the MreD family.</text>
</comment>
<reference evidence="9 10" key="1">
    <citation type="journal article" date="2024" name="Int. J. Syst. Evol. Microbiol.">
        <title>Clostridium omnivorum sp. nov., isolated from anoxic soil under the treatment of reductive soil disinfestation.</title>
        <authorList>
            <person name="Ueki A."/>
            <person name="Tonouchi A."/>
            <person name="Kaku N."/>
            <person name="Honma S."/>
            <person name="Ueki K."/>
        </authorList>
    </citation>
    <scope>NUCLEOTIDE SEQUENCE [LARGE SCALE GENOMIC DNA]</scope>
    <source>
        <strain evidence="9 10">E14</strain>
    </source>
</reference>
<evidence type="ECO:0000313" key="10">
    <source>
        <dbReference type="Proteomes" id="UP001208567"/>
    </source>
</evidence>
<evidence type="ECO:0000256" key="2">
    <source>
        <dbReference type="ARBA" id="ARBA00007776"/>
    </source>
</evidence>
<evidence type="ECO:0000256" key="4">
    <source>
        <dbReference type="ARBA" id="ARBA00022692"/>
    </source>
</evidence>
<keyword evidence="3" id="KW-1003">Cell membrane</keyword>
<keyword evidence="6 8" id="KW-1133">Transmembrane helix</keyword>
<comment type="subcellular location">
    <subcellularLocation>
        <location evidence="1">Cell membrane</location>
        <topology evidence="1">Multi-pass membrane protein</topology>
    </subcellularLocation>
</comment>
<feature type="transmembrane region" description="Helical" evidence="8">
    <location>
        <begin position="104"/>
        <end position="124"/>
    </location>
</feature>
<evidence type="ECO:0000256" key="1">
    <source>
        <dbReference type="ARBA" id="ARBA00004651"/>
    </source>
</evidence>
<protein>
    <submittedName>
        <fullName evidence="9">Rod shape-determining protein MreD</fullName>
    </submittedName>
</protein>
<dbReference type="Pfam" id="PF04093">
    <property type="entry name" value="MreD"/>
    <property type="match status" value="1"/>
</dbReference>
<dbReference type="PIRSF" id="PIRSF037497">
    <property type="entry name" value="MreD_Clostridium/Treponema_prd"/>
    <property type="match status" value="1"/>
</dbReference>
<comment type="caution">
    <text evidence="9">The sequence shown here is derived from an EMBL/GenBank/DDBJ whole genome shotgun (WGS) entry which is preliminary data.</text>
</comment>
<evidence type="ECO:0000313" key="9">
    <source>
        <dbReference type="EMBL" id="GLC32193.1"/>
    </source>
</evidence>
<dbReference type="Proteomes" id="UP001208567">
    <property type="component" value="Unassembled WGS sequence"/>
</dbReference>
<gene>
    <name evidence="9" type="primary">mreD</name>
    <name evidence="9" type="ORF">bsdE14_36030</name>
</gene>
<keyword evidence="5" id="KW-0133">Cell shape</keyword>
<feature type="transmembrane region" description="Helical" evidence="8">
    <location>
        <begin position="6"/>
        <end position="27"/>
    </location>
</feature>
<evidence type="ECO:0000256" key="8">
    <source>
        <dbReference type="SAM" id="Phobius"/>
    </source>
</evidence>
<feature type="transmembrane region" description="Helical" evidence="8">
    <location>
        <begin position="130"/>
        <end position="149"/>
    </location>
</feature>
<evidence type="ECO:0000256" key="5">
    <source>
        <dbReference type="ARBA" id="ARBA00022960"/>
    </source>
</evidence>
<dbReference type="InterPro" id="IPR017225">
    <property type="entry name" value="Cell_shape_determin_MreD_prd"/>
</dbReference>